<dbReference type="PRINTS" id="PR01653">
    <property type="entry name" value="TCTPROTEIN"/>
</dbReference>
<comment type="caution">
    <text evidence="3">The sequence shown here is derived from an EMBL/GenBank/DDBJ whole genome shotgun (WGS) entry which is preliminary data.</text>
</comment>
<protein>
    <submittedName>
        <fullName evidence="3">tRNA 2'-phosphotransferase</fullName>
    </submittedName>
</protein>
<dbReference type="InterPro" id="IPR011323">
    <property type="entry name" value="Mss4/transl-control_tumour"/>
</dbReference>
<dbReference type="InterPro" id="IPR011057">
    <property type="entry name" value="Mss4-like_sf"/>
</dbReference>
<evidence type="ECO:0000256" key="1">
    <source>
        <dbReference type="PROSITE-ProRule" id="PRU01133"/>
    </source>
</evidence>
<comment type="similarity">
    <text evidence="1">Belongs to the TCTP family.</text>
</comment>
<reference evidence="3 4" key="1">
    <citation type="submission" date="2024-04" db="EMBL/GenBank/DDBJ databases">
        <title>Tritrichomonas musculus Genome.</title>
        <authorList>
            <person name="Alves-Ferreira E."/>
            <person name="Grigg M."/>
            <person name="Lorenzi H."/>
            <person name="Galac M."/>
        </authorList>
    </citation>
    <scope>NUCLEOTIDE SEQUENCE [LARGE SCALE GENOMIC DNA]</scope>
    <source>
        <strain evidence="3 4">EAF2021</strain>
    </source>
</reference>
<evidence type="ECO:0000259" key="2">
    <source>
        <dbReference type="PROSITE" id="PS51797"/>
    </source>
</evidence>
<accession>A0ABR2JUT1</accession>
<dbReference type="InterPro" id="IPR034737">
    <property type="entry name" value="TCTP"/>
</dbReference>
<dbReference type="PROSITE" id="PS51797">
    <property type="entry name" value="TCTP_3"/>
    <property type="match status" value="1"/>
</dbReference>
<dbReference type="Gene3D" id="2.170.150.10">
    <property type="entry name" value="Metal Binding Protein, Guanine Nucleotide Exchange Factor, Chain A"/>
    <property type="match status" value="1"/>
</dbReference>
<name>A0ABR2JUT1_9EUKA</name>
<proteinExistence type="inferred from homology"/>
<dbReference type="Proteomes" id="UP001470230">
    <property type="component" value="Unassembled WGS sequence"/>
</dbReference>
<gene>
    <name evidence="3" type="ORF">M9Y10_045272</name>
</gene>
<dbReference type="EMBL" id="JAPFFF010000009">
    <property type="protein sequence ID" value="KAK8882630.1"/>
    <property type="molecule type" value="Genomic_DNA"/>
</dbReference>
<dbReference type="PANTHER" id="PTHR11991:SF0">
    <property type="entry name" value="TRANSLATIONALLY-CONTROLLED TUMOR PROTEIN"/>
    <property type="match status" value="1"/>
</dbReference>
<evidence type="ECO:0000313" key="4">
    <source>
        <dbReference type="Proteomes" id="UP001470230"/>
    </source>
</evidence>
<feature type="domain" description="TCTP" evidence="2">
    <location>
        <begin position="1"/>
        <end position="152"/>
    </location>
</feature>
<sequence length="152" mass="17560">MRLYECPFTQDELISDAYPHKAREDIGCLEFESRMIDKLADEDDPNSKYQVVDIVENFDLQPYEMKKAAFMGWVKSFMPKRKAQLEQNSPEKVADFMKEAKAFASYIASNFAKITVYMGKSGDPDGMLLFSEERDGKEYFLLLEKGADNFKC</sequence>
<dbReference type="SUPFAM" id="SSF51316">
    <property type="entry name" value="Mss4-like"/>
    <property type="match status" value="1"/>
</dbReference>
<dbReference type="PANTHER" id="PTHR11991">
    <property type="entry name" value="TRANSLATIONALLY CONTROLLED TUMOR PROTEIN-RELATED"/>
    <property type="match status" value="1"/>
</dbReference>
<dbReference type="InterPro" id="IPR018105">
    <property type="entry name" value="Translational_control_tumour_p"/>
</dbReference>
<evidence type="ECO:0000313" key="3">
    <source>
        <dbReference type="EMBL" id="KAK8882630.1"/>
    </source>
</evidence>
<dbReference type="Pfam" id="PF00838">
    <property type="entry name" value="TCTP"/>
    <property type="match status" value="1"/>
</dbReference>
<keyword evidence="4" id="KW-1185">Reference proteome</keyword>
<organism evidence="3 4">
    <name type="scientific">Tritrichomonas musculus</name>
    <dbReference type="NCBI Taxonomy" id="1915356"/>
    <lineage>
        <taxon>Eukaryota</taxon>
        <taxon>Metamonada</taxon>
        <taxon>Parabasalia</taxon>
        <taxon>Tritrichomonadida</taxon>
        <taxon>Tritrichomonadidae</taxon>
        <taxon>Tritrichomonas</taxon>
    </lineage>
</organism>